<evidence type="ECO:0000313" key="2">
    <source>
        <dbReference type="EMBL" id="EAR82345.2"/>
    </source>
</evidence>
<dbReference type="HOGENOM" id="CLU_443802_0_0_1"/>
<dbReference type="eggNOG" id="ENOG502RYKP">
    <property type="taxonomic scope" value="Eukaryota"/>
</dbReference>
<dbReference type="AlphaFoldDB" id="Q22AP9"/>
<dbReference type="OrthoDB" id="10025474at2759"/>
<dbReference type="GeneID" id="7846404"/>
<protein>
    <submittedName>
        <fullName evidence="2">Transmembrane protein, putative</fullName>
    </submittedName>
</protein>
<dbReference type="InParanoid" id="Q22AP9"/>
<feature type="signal peptide" evidence="1">
    <location>
        <begin position="1"/>
        <end position="20"/>
    </location>
</feature>
<keyword evidence="2" id="KW-0812">Transmembrane</keyword>
<dbReference type="KEGG" id="tet:TTHERM_01179760"/>
<organism evidence="2 3">
    <name type="scientific">Tetrahymena thermophila (strain SB210)</name>
    <dbReference type="NCBI Taxonomy" id="312017"/>
    <lineage>
        <taxon>Eukaryota</taxon>
        <taxon>Sar</taxon>
        <taxon>Alveolata</taxon>
        <taxon>Ciliophora</taxon>
        <taxon>Intramacronucleata</taxon>
        <taxon>Oligohymenophorea</taxon>
        <taxon>Hymenostomatida</taxon>
        <taxon>Tetrahymenina</taxon>
        <taxon>Tetrahymenidae</taxon>
        <taxon>Tetrahymena</taxon>
    </lineage>
</organism>
<gene>
    <name evidence="2" type="ORF">TTHERM_01179760</name>
</gene>
<proteinExistence type="predicted"/>
<dbReference type="Proteomes" id="UP000009168">
    <property type="component" value="Unassembled WGS sequence"/>
</dbReference>
<dbReference type="RefSeq" id="XP_001030008.2">
    <property type="nucleotide sequence ID" value="XM_001030008.2"/>
</dbReference>
<accession>Q22AP9</accession>
<keyword evidence="2" id="KW-0472">Membrane</keyword>
<reference evidence="3" key="1">
    <citation type="journal article" date="2006" name="PLoS Biol.">
        <title>Macronuclear genome sequence of the ciliate Tetrahymena thermophila, a model eukaryote.</title>
        <authorList>
            <person name="Eisen J.A."/>
            <person name="Coyne R.S."/>
            <person name="Wu M."/>
            <person name="Wu D."/>
            <person name="Thiagarajan M."/>
            <person name="Wortman J.R."/>
            <person name="Badger J.H."/>
            <person name="Ren Q."/>
            <person name="Amedeo P."/>
            <person name="Jones K.M."/>
            <person name="Tallon L.J."/>
            <person name="Delcher A.L."/>
            <person name="Salzberg S.L."/>
            <person name="Silva J.C."/>
            <person name="Haas B.J."/>
            <person name="Majoros W.H."/>
            <person name="Farzad M."/>
            <person name="Carlton J.M."/>
            <person name="Smith R.K. Jr."/>
            <person name="Garg J."/>
            <person name="Pearlman R.E."/>
            <person name="Karrer K.M."/>
            <person name="Sun L."/>
            <person name="Manning G."/>
            <person name="Elde N.C."/>
            <person name="Turkewitz A.P."/>
            <person name="Asai D.J."/>
            <person name="Wilkes D.E."/>
            <person name="Wang Y."/>
            <person name="Cai H."/>
            <person name="Collins K."/>
            <person name="Stewart B.A."/>
            <person name="Lee S.R."/>
            <person name="Wilamowska K."/>
            <person name="Weinberg Z."/>
            <person name="Ruzzo W.L."/>
            <person name="Wloga D."/>
            <person name="Gaertig J."/>
            <person name="Frankel J."/>
            <person name="Tsao C.-C."/>
            <person name="Gorovsky M.A."/>
            <person name="Keeling P.J."/>
            <person name="Waller R.F."/>
            <person name="Patron N.J."/>
            <person name="Cherry J.M."/>
            <person name="Stover N.A."/>
            <person name="Krieger C.J."/>
            <person name="del Toro C."/>
            <person name="Ryder H.F."/>
            <person name="Williamson S.C."/>
            <person name="Barbeau R.A."/>
            <person name="Hamilton E.P."/>
            <person name="Orias E."/>
        </authorList>
    </citation>
    <scope>NUCLEOTIDE SEQUENCE [LARGE SCALE GENOMIC DNA]</scope>
    <source>
        <strain evidence="3">SB210</strain>
    </source>
</reference>
<keyword evidence="3" id="KW-1185">Reference proteome</keyword>
<keyword evidence="1" id="KW-0732">Signal</keyword>
<name>Q22AP9_TETTS</name>
<evidence type="ECO:0000313" key="3">
    <source>
        <dbReference type="Proteomes" id="UP000009168"/>
    </source>
</evidence>
<sequence>MNMKINNIFIVFCVVIFAVAASVEFEKQDSIHKLIRQTYSNLQREQAKHDQEFKKFPTQFAKQKGLYSSDIKLNFMDSSNSFFAHLLRELFSVYDNNMFVTNFVILGLLEASDLGQVQLDNKSLEEALDALLTFKDKNQKNNTTPVYNFWQQINVNGTWQSYPVNLENVVDIYNSLPPFIQKLSSLFGISPEELKQMVSSFVIPPDNDDSGINIALGSFLRSHKEKFPSLYSKWESQNNDYEGFYSIVKKYAYRPLTQQFQSNFSTNASDIIDPRTYYYLHEFIQKNSEYPISLFSTWLINQNDEKQNVVKQPFHTNNVDLTVNANSLFGLNSLLTTLSQEEAENLFSKDLDLKGLHRNVTNLLAYGIESGIVLSRPDLALTYYPSEYDFYWFVARNVHLLRTAKQNSKLHFEELEYCLSTLEDSLLNFGIQQLIGQSQTDDNGNVFWEGFLGNYANKSYHEDRLFSTAVTLNTLLDAYTFTSSDLTKRVYILNTPEQVKKIIQKTVDFILSVSENYKTPKMNTFFSGSVKGFQSLPFFYPSNYGLYLNNGTYINPSTAQMSNISDDLVVAFKGTVSEQEYEQYLNQKWFSMPTPQNFTGFNEPQNAFPFWSSKSITDVFIVQALSKYQTLI</sequence>
<evidence type="ECO:0000256" key="1">
    <source>
        <dbReference type="SAM" id="SignalP"/>
    </source>
</evidence>
<dbReference type="EMBL" id="GG662520">
    <property type="protein sequence ID" value="EAR82345.2"/>
    <property type="molecule type" value="Genomic_DNA"/>
</dbReference>
<feature type="chain" id="PRO_5004201234" evidence="1">
    <location>
        <begin position="21"/>
        <end position="632"/>
    </location>
</feature>